<evidence type="ECO:0000313" key="5">
    <source>
        <dbReference type="Proteomes" id="UP001595896"/>
    </source>
</evidence>
<dbReference type="RefSeq" id="WP_377908842.1">
    <property type="nucleotide sequence ID" value="NZ_JBHSGK010000004.1"/>
</dbReference>
<accession>A0ABV9NS01</accession>
<organism evidence="4 5">
    <name type="scientific">Bacillus daqingensis</name>
    <dbReference type="NCBI Taxonomy" id="872396"/>
    <lineage>
        <taxon>Bacteria</taxon>
        <taxon>Bacillati</taxon>
        <taxon>Bacillota</taxon>
        <taxon>Bacilli</taxon>
        <taxon>Bacillales</taxon>
        <taxon>Bacillaceae</taxon>
        <taxon>Bacillus</taxon>
    </lineage>
</organism>
<feature type="chain" id="PRO_5045534993" evidence="2">
    <location>
        <begin position="21"/>
        <end position="269"/>
    </location>
</feature>
<gene>
    <name evidence="4" type="ORF">ACFO4L_06285</name>
</gene>
<evidence type="ECO:0000256" key="1">
    <source>
        <dbReference type="SAM" id="MobiDB-lite"/>
    </source>
</evidence>
<dbReference type="Pfam" id="PF10646">
    <property type="entry name" value="Germane"/>
    <property type="match status" value="1"/>
</dbReference>
<feature type="compositionally biased region" description="Low complexity" evidence="1">
    <location>
        <begin position="25"/>
        <end position="40"/>
    </location>
</feature>
<feature type="compositionally biased region" description="Acidic residues" evidence="1">
    <location>
        <begin position="41"/>
        <end position="51"/>
    </location>
</feature>
<dbReference type="SMART" id="SM00909">
    <property type="entry name" value="Germane"/>
    <property type="match status" value="1"/>
</dbReference>
<dbReference type="EMBL" id="JBHSGK010000004">
    <property type="protein sequence ID" value="MFC4736193.1"/>
    <property type="molecule type" value="Genomic_DNA"/>
</dbReference>
<keyword evidence="2" id="KW-0732">Signal</keyword>
<name>A0ABV9NS01_9BACI</name>
<evidence type="ECO:0000256" key="2">
    <source>
        <dbReference type="SAM" id="SignalP"/>
    </source>
</evidence>
<keyword evidence="5" id="KW-1185">Reference proteome</keyword>
<feature type="region of interest" description="Disordered" evidence="1">
    <location>
        <begin position="25"/>
        <end position="127"/>
    </location>
</feature>
<feature type="signal peptide" evidence="2">
    <location>
        <begin position="1"/>
        <end position="20"/>
    </location>
</feature>
<proteinExistence type="predicted"/>
<sequence>MRKMRTFVIGAMALSLAAACGVNETNNNENEANNNVGGANEVEENLDDLNENTEGVSNQDENANVSNEADDENNAEEDVAEPDSENNENNEEANTGDENESSEEEAEAENSASNDDEASNEEAADETEAMVSPLYLYFSDAELLNNYRVEADNEVSMDEAGAMEAMELWAAGPTHEELYPLLPEGTTVQSVTLEDSSAEVSLSPEIEDANLGSSGEMMLLEQIAMMMHQFGAEETSILVDGESAGALLGHTDLNEAVQAGNPEDFQSME</sequence>
<reference evidence="5" key="1">
    <citation type="journal article" date="2019" name="Int. J. Syst. Evol. Microbiol.">
        <title>The Global Catalogue of Microorganisms (GCM) 10K type strain sequencing project: providing services to taxonomists for standard genome sequencing and annotation.</title>
        <authorList>
            <consortium name="The Broad Institute Genomics Platform"/>
            <consortium name="The Broad Institute Genome Sequencing Center for Infectious Disease"/>
            <person name="Wu L."/>
            <person name="Ma J."/>
        </authorList>
    </citation>
    <scope>NUCLEOTIDE SEQUENCE [LARGE SCALE GENOMIC DNA]</scope>
    <source>
        <strain evidence="5">JCM 12165</strain>
    </source>
</reference>
<feature type="domain" description="GerMN" evidence="3">
    <location>
        <begin position="162"/>
        <end position="248"/>
    </location>
</feature>
<evidence type="ECO:0000259" key="3">
    <source>
        <dbReference type="SMART" id="SM00909"/>
    </source>
</evidence>
<protein>
    <submittedName>
        <fullName evidence="4">GerMN domain-containing protein</fullName>
    </submittedName>
</protein>
<evidence type="ECO:0000313" key="4">
    <source>
        <dbReference type="EMBL" id="MFC4736193.1"/>
    </source>
</evidence>
<dbReference type="Proteomes" id="UP001595896">
    <property type="component" value="Unassembled WGS sequence"/>
</dbReference>
<comment type="caution">
    <text evidence="4">The sequence shown here is derived from an EMBL/GenBank/DDBJ whole genome shotgun (WGS) entry which is preliminary data.</text>
</comment>
<dbReference type="PROSITE" id="PS51257">
    <property type="entry name" value="PROKAR_LIPOPROTEIN"/>
    <property type="match status" value="1"/>
</dbReference>
<feature type="compositionally biased region" description="Acidic residues" evidence="1">
    <location>
        <begin position="68"/>
        <end position="127"/>
    </location>
</feature>
<dbReference type="InterPro" id="IPR019606">
    <property type="entry name" value="GerMN"/>
</dbReference>